<evidence type="ECO:0000256" key="4">
    <source>
        <dbReference type="ARBA" id="ARBA00022562"/>
    </source>
</evidence>
<comment type="subcellular location">
    <subcellularLocation>
        <location evidence="1 10">Host nucleus</location>
        <location evidence="1 10">Host nucleolus</location>
    </subcellularLocation>
</comment>
<evidence type="ECO:0000313" key="11">
    <source>
        <dbReference type="EMBL" id="ABI80215.1"/>
    </source>
</evidence>
<keyword evidence="7 10" id="KW-0805">Transcription regulation</keyword>
<evidence type="ECO:0000256" key="7">
    <source>
        <dbReference type="ARBA" id="ARBA00023015"/>
    </source>
</evidence>
<dbReference type="GO" id="GO:0044196">
    <property type="term" value="C:host cell nucleolus"/>
    <property type="evidence" value="ECO:0007669"/>
    <property type="project" value="UniProtKB-SubCell"/>
</dbReference>
<accession>Q00CD0</accession>
<dbReference type="GO" id="GO:0003723">
    <property type="term" value="F:RNA binding"/>
    <property type="evidence" value="ECO:0007669"/>
    <property type="project" value="UniProtKB-KW"/>
</dbReference>
<dbReference type="GO" id="GO:0050434">
    <property type="term" value="P:positive regulation of viral transcription"/>
    <property type="evidence" value="ECO:0007669"/>
    <property type="project" value="InterPro"/>
</dbReference>
<gene>
    <name evidence="11" type="primary">tat</name>
</gene>
<evidence type="ECO:0000256" key="1">
    <source>
        <dbReference type="ARBA" id="ARBA00004307"/>
    </source>
</evidence>
<keyword evidence="4 10" id="KW-1048">Host nucleus</keyword>
<reference evidence="11" key="1">
    <citation type="journal article" date="2006" name="J. Virol.">
        <title>Selection on the human immunodeficiency virus type 1 proteome following primary infection.</title>
        <authorList>
            <person name="Liu Y."/>
            <person name="McNevin J."/>
            <person name="Cao J."/>
            <person name="Zhao H."/>
            <person name="Genowati I."/>
            <person name="Wong K."/>
            <person name="McLaughlin S."/>
            <person name="McSweyn M.D."/>
            <person name="Diem K."/>
            <person name="Stevens C.E."/>
            <person name="Maenza J."/>
            <person name="He H."/>
            <person name="Nickle D.C."/>
            <person name="Shriner D."/>
            <person name="Holte S.E."/>
            <person name="Collier A.C."/>
            <person name="Corey L."/>
            <person name="McElrath M.J."/>
            <person name="Mullins J.I."/>
        </authorList>
    </citation>
    <scope>NUCLEOTIDE SEQUENCE</scope>
    <source>
        <strain evidence="11">15011.1</strain>
    </source>
</reference>
<keyword evidence="5" id="KW-0945">Host-virus interaction</keyword>
<protein>
    <recommendedName>
        <fullName evidence="3 10">Protein Tat</fullName>
    </recommendedName>
</protein>
<evidence type="ECO:0000256" key="5">
    <source>
        <dbReference type="ARBA" id="ARBA00022581"/>
    </source>
</evidence>
<keyword evidence="6 10" id="KW-0694">RNA-binding</keyword>
<keyword evidence="8 10" id="KW-0010">Activator</keyword>
<dbReference type="EMBL" id="DQ854131">
    <property type="protein sequence ID" value="ABI80215.1"/>
    <property type="molecule type" value="Genomic_RNA"/>
</dbReference>
<organismHost>
    <name type="scientific">Homo sapiens</name>
    <name type="common">Human</name>
    <dbReference type="NCBI Taxonomy" id="9606"/>
</organismHost>
<proteinExistence type="inferred from homology"/>
<dbReference type="Gene3D" id="4.10.20.10">
    <property type="entry name" value="Tat domain"/>
    <property type="match status" value="1"/>
</dbReference>
<evidence type="ECO:0000256" key="2">
    <source>
        <dbReference type="ARBA" id="ARBA00009398"/>
    </source>
</evidence>
<evidence type="ECO:0000256" key="9">
    <source>
        <dbReference type="ARBA" id="ARBA00023163"/>
    </source>
</evidence>
<evidence type="ECO:0000256" key="6">
    <source>
        <dbReference type="ARBA" id="ARBA00022884"/>
    </source>
</evidence>
<keyword evidence="9 10" id="KW-0804">Transcription</keyword>
<evidence type="ECO:0000256" key="10">
    <source>
        <dbReference type="RuleBase" id="RU003311"/>
    </source>
</evidence>
<evidence type="ECO:0000256" key="8">
    <source>
        <dbReference type="ARBA" id="ARBA00023159"/>
    </source>
</evidence>
<comment type="similarity">
    <text evidence="2 10">Belongs to the lentiviruses Tat family.</text>
</comment>
<dbReference type="InterPro" id="IPR001831">
    <property type="entry name" value="IV_Tat"/>
</dbReference>
<dbReference type="GO" id="GO:0001070">
    <property type="term" value="F:RNA-binding transcription regulator activity"/>
    <property type="evidence" value="ECO:0007669"/>
    <property type="project" value="InterPro"/>
</dbReference>
<dbReference type="InterPro" id="IPR036963">
    <property type="entry name" value="Tat_dom_sf"/>
</dbReference>
<organism evidence="11">
    <name type="scientific">Human immunodeficiency virus type 1</name>
    <name type="common">HIV-1</name>
    <dbReference type="NCBI Taxonomy" id="11676"/>
    <lineage>
        <taxon>Viruses</taxon>
        <taxon>Riboviria</taxon>
        <taxon>Pararnavirae</taxon>
        <taxon>Artverviricota</taxon>
        <taxon>Revtraviricetes</taxon>
        <taxon>Ortervirales</taxon>
        <taxon>Retroviridae</taxon>
        <taxon>Orthoretrovirinae</taxon>
        <taxon>Lentivirus</taxon>
        <taxon>Lentivirus humimdef1</taxon>
    </lineage>
</organism>
<dbReference type="Pfam" id="PF00539">
    <property type="entry name" value="Tat"/>
    <property type="match status" value="1"/>
</dbReference>
<name>Q00CD0_HV1</name>
<sequence>MEPVDPRLEPWKHPGSQPKTACNNCYCKKCCLHCQVCFTRKG</sequence>
<evidence type="ECO:0000256" key="3">
    <source>
        <dbReference type="ARBA" id="ARBA00022376"/>
    </source>
</evidence>